<dbReference type="InterPro" id="IPR050182">
    <property type="entry name" value="Cytochrome_P450_fam2"/>
</dbReference>
<proteinExistence type="inferred from homology"/>
<accession>A0A7R9Q2N6</accession>
<keyword evidence="2 5" id="KW-0479">Metal-binding</keyword>
<dbReference type="GO" id="GO:0006805">
    <property type="term" value="P:xenobiotic metabolic process"/>
    <property type="evidence" value="ECO:0007669"/>
    <property type="project" value="TreeGrafter"/>
</dbReference>
<dbReference type="PRINTS" id="PR00463">
    <property type="entry name" value="EP450I"/>
</dbReference>
<evidence type="ECO:0000256" key="2">
    <source>
        <dbReference type="ARBA" id="ARBA00022723"/>
    </source>
</evidence>
<dbReference type="OrthoDB" id="1055148at2759"/>
<dbReference type="InterPro" id="IPR017972">
    <property type="entry name" value="Cyt_P450_CS"/>
</dbReference>
<dbReference type="AlphaFoldDB" id="A0A7R9Q2N6"/>
<keyword evidence="6" id="KW-0560">Oxidoreductase</keyword>
<dbReference type="GO" id="GO:0005506">
    <property type="term" value="F:iron ion binding"/>
    <property type="evidence" value="ECO:0007669"/>
    <property type="project" value="InterPro"/>
</dbReference>
<dbReference type="GO" id="GO:0005737">
    <property type="term" value="C:cytoplasm"/>
    <property type="evidence" value="ECO:0007669"/>
    <property type="project" value="TreeGrafter"/>
</dbReference>
<dbReference type="Gene3D" id="1.10.630.10">
    <property type="entry name" value="Cytochrome P450"/>
    <property type="match status" value="2"/>
</dbReference>
<evidence type="ECO:0000256" key="1">
    <source>
        <dbReference type="ARBA" id="ARBA00010617"/>
    </source>
</evidence>
<dbReference type="GO" id="GO:0020037">
    <property type="term" value="F:heme binding"/>
    <property type="evidence" value="ECO:0007669"/>
    <property type="project" value="InterPro"/>
</dbReference>
<dbReference type="InterPro" id="IPR001128">
    <property type="entry name" value="Cyt_P450"/>
</dbReference>
<protein>
    <recommendedName>
        <fullName evidence="9">Cytochrome P450</fullName>
    </recommendedName>
</protein>
<keyword evidence="3 5" id="KW-0408">Iron</keyword>
<dbReference type="EMBL" id="CAJPIZ010007544">
    <property type="protein sequence ID" value="CAG2110386.1"/>
    <property type="molecule type" value="Genomic_DNA"/>
</dbReference>
<keyword evidence="5 6" id="KW-0349">Heme</keyword>
<dbReference type="InterPro" id="IPR036396">
    <property type="entry name" value="Cyt_P450_sf"/>
</dbReference>
<dbReference type="InterPro" id="IPR002401">
    <property type="entry name" value="Cyt_P450_E_grp-I"/>
</dbReference>
<evidence type="ECO:0000256" key="5">
    <source>
        <dbReference type="PIRSR" id="PIRSR602401-1"/>
    </source>
</evidence>
<comment type="cofactor">
    <cofactor evidence="5">
        <name>heme</name>
        <dbReference type="ChEBI" id="CHEBI:30413"/>
    </cofactor>
</comment>
<keyword evidence="4 6" id="KW-0503">Monooxygenase</keyword>
<dbReference type="Proteomes" id="UP000759131">
    <property type="component" value="Unassembled WGS sequence"/>
</dbReference>
<evidence type="ECO:0000256" key="3">
    <source>
        <dbReference type="ARBA" id="ARBA00023004"/>
    </source>
</evidence>
<dbReference type="PANTHER" id="PTHR24300">
    <property type="entry name" value="CYTOCHROME P450 508A4-RELATED"/>
    <property type="match status" value="1"/>
</dbReference>
<feature type="binding site" description="axial binding residue" evidence="5">
    <location>
        <position position="368"/>
    </location>
    <ligand>
        <name>heme</name>
        <dbReference type="ChEBI" id="CHEBI:30413"/>
    </ligand>
    <ligandPart>
        <name>Fe</name>
        <dbReference type="ChEBI" id="CHEBI:18248"/>
    </ligandPart>
</feature>
<dbReference type="PRINTS" id="PR00385">
    <property type="entry name" value="P450"/>
</dbReference>
<evidence type="ECO:0000256" key="6">
    <source>
        <dbReference type="RuleBase" id="RU000461"/>
    </source>
</evidence>
<evidence type="ECO:0000313" key="8">
    <source>
        <dbReference type="Proteomes" id="UP000759131"/>
    </source>
</evidence>
<organism evidence="7">
    <name type="scientific">Medioppia subpectinata</name>
    <dbReference type="NCBI Taxonomy" id="1979941"/>
    <lineage>
        <taxon>Eukaryota</taxon>
        <taxon>Metazoa</taxon>
        <taxon>Ecdysozoa</taxon>
        <taxon>Arthropoda</taxon>
        <taxon>Chelicerata</taxon>
        <taxon>Arachnida</taxon>
        <taxon>Acari</taxon>
        <taxon>Acariformes</taxon>
        <taxon>Sarcoptiformes</taxon>
        <taxon>Oribatida</taxon>
        <taxon>Brachypylina</taxon>
        <taxon>Oppioidea</taxon>
        <taxon>Oppiidae</taxon>
        <taxon>Medioppia</taxon>
    </lineage>
</organism>
<feature type="non-terminal residue" evidence="7">
    <location>
        <position position="1"/>
    </location>
</feature>
<dbReference type="PANTHER" id="PTHR24300:SF417">
    <property type="entry name" value="CYTOCHROME P450 508B1-RELATED"/>
    <property type="match status" value="1"/>
</dbReference>
<comment type="similarity">
    <text evidence="1 6">Belongs to the cytochrome P450 family.</text>
</comment>
<evidence type="ECO:0000313" key="7">
    <source>
        <dbReference type="EMBL" id="CAD7629956.1"/>
    </source>
</evidence>
<dbReference type="GO" id="GO:0006082">
    <property type="term" value="P:organic acid metabolic process"/>
    <property type="evidence" value="ECO:0007669"/>
    <property type="project" value="TreeGrafter"/>
</dbReference>
<evidence type="ECO:0008006" key="9">
    <source>
        <dbReference type="Google" id="ProtNLM"/>
    </source>
</evidence>
<dbReference type="PROSITE" id="PS00086">
    <property type="entry name" value="CYTOCHROME_P450"/>
    <property type="match status" value="1"/>
</dbReference>
<keyword evidence="8" id="KW-1185">Reference proteome</keyword>
<reference evidence="7" key="1">
    <citation type="submission" date="2020-11" db="EMBL/GenBank/DDBJ databases">
        <authorList>
            <person name="Tran Van P."/>
        </authorList>
    </citation>
    <scope>NUCLEOTIDE SEQUENCE</scope>
</reference>
<dbReference type="GO" id="GO:0016712">
    <property type="term" value="F:oxidoreductase activity, acting on paired donors, with incorporation or reduction of molecular oxygen, reduced flavin or flavoprotein as one donor, and incorporation of one atom of oxygen"/>
    <property type="evidence" value="ECO:0007669"/>
    <property type="project" value="TreeGrafter"/>
</dbReference>
<gene>
    <name evidence="7" type="ORF">OSB1V03_LOCUS10370</name>
</gene>
<sequence>MIDQMIDREDYQDKLRDEISREIGDQVPVIQDKLILCYNMAFVMEMLRFRNPTPLSLFHKALVDCKLGPYNIPKSTQVVLHQAGSIFSNDKHRAVIFDDYGHSWESLRRISHTTIRFDIEQPELKKFKYVTTDFQTDLGNSLFLYEFIPVLRYFMANPLIKYKQYFDEVMNYSRYIYQKHDKTYDSKNLRDFCDILIAAKHEAIADDKQTAPYFTDDNLPAVLIELFMAGTETTHTTFQWLLLVMAYKPEYQDKLRAEISREIGDRVPVVEDKSRLNYTLAFVSEILRHKNPLPIGVFHKALVDSKIGEHPVAQNTQVVLHQGAIMTDSNHWNNPDKFEPERFLDEHGQFIQTKLAAYMPFSYGRRVCPGESLAINDLFLVLVRFIQLT</sequence>
<name>A0A7R9Q2N6_9ACAR</name>
<evidence type="ECO:0000256" key="4">
    <source>
        <dbReference type="ARBA" id="ARBA00023033"/>
    </source>
</evidence>
<dbReference type="EMBL" id="OC862119">
    <property type="protein sequence ID" value="CAD7629956.1"/>
    <property type="molecule type" value="Genomic_DNA"/>
</dbReference>
<dbReference type="SUPFAM" id="SSF48264">
    <property type="entry name" value="Cytochrome P450"/>
    <property type="match status" value="2"/>
</dbReference>
<dbReference type="Pfam" id="PF00067">
    <property type="entry name" value="p450"/>
    <property type="match status" value="2"/>
</dbReference>